<name>A0A3D9RL93_9FLAO</name>
<dbReference type="RefSeq" id="WP_115881286.1">
    <property type="nucleotide sequence ID" value="NZ_QTTQ01000011.1"/>
</dbReference>
<reference evidence="2 3" key="1">
    <citation type="submission" date="2018-08" db="EMBL/GenBank/DDBJ databases">
        <title>Genomic Encyclopedia of Type Strains, Phase III (KMG-III): the genomes of soil and plant-associated and newly described type strains.</title>
        <authorList>
            <person name="Whitman W."/>
        </authorList>
    </citation>
    <scope>NUCLEOTIDE SEQUENCE [LARGE SCALE GENOMIC DNA]</scope>
    <source>
        <strain evidence="2 3">325-5</strain>
    </source>
</reference>
<feature type="transmembrane region" description="Helical" evidence="1">
    <location>
        <begin position="12"/>
        <end position="34"/>
    </location>
</feature>
<gene>
    <name evidence="2" type="ORF">BX611_2299</name>
</gene>
<keyword evidence="1" id="KW-1133">Transmembrane helix</keyword>
<evidence type="ECO:0000313" key="2">
    <source>
        <dbReference type="EMBL" id="REE80650.1"/>
    </source>
</evidence>
<evidence type="ECO:0000256" key="1">
    <source>
        <dbReference type="SAM" id="Phobius"/>
    </source>
</evidence>
<sequence length="79" mass="9199">MNQYKEQSFFSLALRFGLIMIVIVSVLEIGFSILKNLSFSIMIEHVFSDGKWKFFIKKLVGLSVIYGVFMAGYYKFIKK</sequence>
<dbReference type="Proteomes" id="UP000256429">
    <property type="component" value="Unassembled WGS sequence"/>
</dbReference>
<dbReference type="AlphaFoldDB" id="A0A3D9RL93"/>
<keyword evidence="1" id="KW-0472">Membrane</keyword>
<proteinExistence type="predicted"/>
<feature type="transmembrane region" description="Helical" evidence="1">
    <location>
        <begin position="54"/>
        <end position="74"/>
    </location>
</feature>
<keyword evidence="1" id="KW-0812">Transmembrane</keyword>
<protein>
    <submittedName>
        <fullName evidence="2">Uncharacterized protein</fullName>
    </submittedName>
</protein>
<organism evidence="2 3">
    <name type="scientific">Lutibacter oceani</name>
    <dbReference type="NCBI Taxonomy" id="1853311"/>
    <lineage>
        <taxon>Bacteria</taxon>
        <taxon>Pseudomonadati</taxon>
        <taxon>Bacteroidota</taxon>
        <taxon>Flavobacteriia</taxon>
        <taxon>Flavobacteriales</taxon>
        <taxon>Flavobacteriaceae</taxon>
        <taxon>Lutibacter</taxon>
    </lineage>
</organism>
<evidence type="ECO:0000313" key="3">
    <source>
        <dbReference type="Proteomes" id="UP000256429"/>
    </source>
</evidence>
<keyword evidence="3" id="KW-1185">Reference proteome</keyword>
<accession>A0A3D9RL93</accession>
<dbReference type="OrthoDB" id="1448098at2"/>
<comment type="caution">
    <text evidence="2">The sequence shown here is derived from an EMBL/GenBank/DDBJ whole genome shotgun (WGS) entry which is preliminary data.</text>
</comment>
<dbReference type="EMBL" id="QTTQ01000011">
    <property type="protein sequence ID" value="REE80650.1"/>
    <property type="molecule type" value="Genomic_DNA"/>
</dbReference>